<dbReference type="GO" id="GO:0031045">
    <property type="term" value="C:dense core granule"/>
    <property type="evidence" value="ECO:0007669"/>
    <property type="project" value="TreeGrafter"/>
</dbReference>
<dbReference type="GO" id="GO:0001786">
    <property type="term" value="F:phosphatidylserine binding"/>
    <property type="evidence" value="ECO:0007669"/>
    <property type="project" value="TreeGrafter"/>
</dbReference>
<dbReference type="Proteomes" id="UP001239994">
    <property type="component" value="Unassembled WGS sequence"/>
</dbReference>
<keyword evidence="2" id="KW-1133">Transmembrane helix</keyword>
<feature type="domain" description="C2" evidence="3">
    <location>
        <begin position="125"/>
        <end position="250"/>
    </location>
</feature>
<keyword evidence="5" id="KW-1185">Reference proteome</keyword>
<sequence length="396" mass="45923">CPWHQNMLPAMLKSFFWDIHIPLTKEVKYTILGISVILFLVAFCILIWQVHLYCTQAPASKYTGIGSLLDSQSEKHENLQNDSKSVDYKLESRQDKTEQLSNCLIRSSELGSSTDSLGETCRERVQGSLRFLLFYDRVQSQLFVTVLAARELSRSTCLFVRVRLLWASAECEEPHLMCVLQEWQTRLVKDSCNPTFRDQFSCKLAEEEVPRVMVRFEIREFDKYSRHGILGEVRVPLNSLKISHPLKMLEDLQKAKKDIVGEVLLSLRYMPTSQRLELGVLKVRALSQSSKTKRALYARTSVLCNQCKIRHQKTSEKIHCDVTVFNEVLIFVLPDTQIRECTIKVSVYERRPGKKSSKHLIGKASIGKEKAKEDEHWKLMMWSLRQPIAKWHLLYL</sequence>
<keyword evidence="2" id="KW-0472">Membrane</keyword>
<reference evidence="4" key="1">
    <citation type="submission" date="2023-03" db="EMBL/GenBank/DDBJ databases">
        <title>Electrophorus voltai genome.</title>
        <authorList>
            <person name="Bian C."/>
        </authorList>
    </citation>
    <scope>NUCLEOTIDE SEQUENCE</scope>
    <source>
        <strain evidence="4">CB-2022</strain>
        <tissue evidence="4">Muscle</tissue>
    </source>
</reference>
<dbReference type="PROSITE" id="PS50004">
    <property type="entry name" value="C2"/>
    <property type="match status" value="2"/>
</dbReference>
<feature type="transmembrane region" description="Helical" evidence="2">
    <location>
        <begin position="29"/>
        <end position="48"/>
    </location>
</feature>
<name>A0AAD8YPG3_9TELE</name>
<evidence type="ECO:0000259" key="3">
    <source>
        <dbReference type="PROSITE" id="PS50004"/>
    </source>
</evidence>
<dbReference type="EMBL" id="JAROKS010000026">
    <property type="protein sequence ID" value="KAK1784888.1"/>
    <property type="molecule type" value="Genomic_DNA"/>
</dbReference>
<dbReference type="GO" id="GO:0030424">
    <property type="term" value="C:axon"/>
    <property type="evidence" value="ECO:0007669"/>
    <property type="project" value="TreeGrafter"/>
</dbReference>
<evidence type="ECO:0000313" key="5">
    <source>
        <dbReference type="Proteomes" id="UP001239994"/>
    </source>
</evidence>
<evidence type="ECO:0000313" key="4">
    <source>
        <dbReference type="EMBL" id="KAK1784888.1"/>
    </source>
</evidence>
<dbReference type="GO" id="GO:0030276">
    <property type="term" value="F:clathrin binding"/>
    <property type="evidence" value="ECO:0007669"/>
    <property type="project" value="TreeGrafter"/>
</dbReference>
<dbReference type="GO" id="GO:0005509">
    <property type="term" value="F:calcium ion binding"/>
    <property type="evidence" value="ECO:0007669"/>
    <property type="project" value="TreeGrafter"/>
</dbReference>
<protein>
    <recommendedName>
        <fullName evidence="3">C2 domain-containing protein</fullName>
    </recommendedName>
</protein>
<dbReference type="PANTHER" id="PTHR10024">
    <property type="entry name" value="SYNAPTOTAGMIN"/>
    <property type="match status" value="1"/>
</dbReference>
<accession>A0AAD8YPG3</accession>
<dbReference type="SUPFAM" id="SSF49562">
    <property type="entry name" value="C2 domain (Calcium/lipid-binding domain, CaLB)"/>
    <property type="match status" value="2"/>
</dbReference>
<dbReference type="GO" id="GO:0000149">
    <property type="term" value="F:SNARE binding"/>
    <property type="evidence" value="ECO:0007669"/>
    <property type="project" value="TreeGrafter"/>
</dbReference>
<dbReference type="Pfam" id="PF00168">
    <property type="entry name" value="C2"/>
    <property type="match status" value="2"/>
</dbReference>
<dbReference type="GO" id="GO:0005886">
    <property type="term" value="C:plasma membrane"/>
    <property type="evidence" value="ECO:0007669"/>
    <property type="project" value="TreeGrafter"/>
</dbReference>
<organism evidence="4 5">
    <name type="scientific">Electrophorus voltai</name>
    <dbReference type="NCBI Taxonomy" id="2609070"/>
    <lineage>
        <taxon>Eukaryota</taxon>
        <taxon>Metazoa</taxon>
        <taxon>Chordata</taxon>
        <taxon>Craniata</taxon>
        <taxon>Vertebrata</taxon>
        <taxon>Euteleostomi</taxon>
        <taxon>Actinopterygii</taxon>
        <taxon>Neopterygii</taxon>
        <taxon>Teleostei</taxon>
        <taxon>Ostariophysi</taxon>
        <taxon>Gymnotiformes</taxon>
        <taxon>Gymnotoidei</taxon>
        <taxon>Gymnotidae</taxon>
        <taxon>Electrophorus</taxon>
    </lineage>
</organism>
<dbReference type="SMART" id="SM00239">
    <property type="entry name" value="C2"/>
    <property type="match status" value="2"/>
</dbReference>
<comment type="caution">
    <text evidence="4">The sequence shown here is derived from an EMBL/GenBank/DDBJ whole genome shotgun (WGS) entry which is preliminary data.</text>
</comment>
<dbReference type="Gene3D" id="2.60.40.150">
    <property type="entry name" value="C2 domain"/>
    <property type="match status" value="2"/>
</dbReference>
<dbReference type="FunFam" id="2.60.40.150:FF:000352">
    <property type="entry name" value="Uncharacterized protein"/>
    <property type="match status" value="1"/>
</dbReference>
<keyword evidence="2" id="KW-0812">Transmembrane</keyword>
<dbReference type="GO" id="GO:0048791">
    <property type="term" value="P:calcium ion-regulated exocytosis of neurotransmitter"/>
    <property type="evidence" value="ECO:0007669"/>
    <property type="project" value="TreeGrafter"/>
</dbReference>
<feature type="domain" description="C2" evidence="3">
    <location>
        <begin position="259"/>
        <end position="392"/>
    </location>
</feature>
<dbReference type="PANTHER" id="PTHR10024:SF175">
    <property type="entry name" value="C2 DOMAIN-CONTAINING PROTEIN"/>
    <property type="match status" value="1"/>
</dbReference>
<gene>
    <name evidence="4" type="ORF">P4O66_018327</name>
</gene>
<dbReference type="GO" id="GO:0048488">
    <property type="term" value="P:synaptic vesicle endocytosis"/>
    <property type="evidence" value="ECO:0007669"/>
    <property type="project" value="TreeGrafter"/>
</dbReference>
<dbReference type="AlphaFoldDB" id="A0AAD8YPG3"/>
<proteinExistence type="inferred from homology"/>
<comment type="similarity">
    <text evidence="1">Belongs to the synaptotagmin family.</text>
</comment>
<dbReference type="GO" id="GO:0005544">
    <property type="term" value="F:calcium-dependent phospholipid binding"/>
    <property type="evidence" value="ECO:0007669"/>
    <property type="project" value="TreeGrafter"/>
</dbReference>
<evidence type="ECO:0000256" key="2">
    <source>
        <dbReference type="SAM" id="Phobius"/>
    </source>
</evidence>
<dbReference type="GO" id="GO:0030672">
    <property type="term" value="C:synaptic vesicle membrane"/>
    <property type="evidence" value="ECO:0007669"/>
    <property type="project" value="TreeGrafter"/>
</dbReference>
<dbReference type="InterPro" id="IPR000008">
    <property type="entry name" value="C2_dom"/>
</dbReference>
<dbReference type="CDD" id="cd00276">
    <property type="entry name" value="C2B_Synaptotagmin"/>
    <property type="match status" value="1"/>
</dbReference>
<dbReference type="InterPro" id="IPR035892">
    <property type="entry name" value="C2_domain_sf"/>
</dbReference>
<feature type="non-terminal residue" evidence="4">
    <location>
        <position position="1"/>
    </location>
</feature>
<evidence type="ECO:0000256" key="1">
    <source>
        <dbReference type="ARBA" id="ARBA00006996"/>
    </source>
</evidence>